<dbReference type="PROSITE" id="PS50203">
    <property type="entry name" value="CALPAIN_CAT"/>
    <property type="match status" value="1"/>
</dbReference>
<sequence length="407" mass="43792">MGDNQACRNWWEASVAELNVNPVDLLGVADAYTQLAASAALISPQAVSEVQQIAGTHGVMGYPVAVGVVAGLAKAEGPLRGKIDDFGTYAQRFTEHADVYTTTDADGAGAYEALNFGDGDAPKDPDGHIQAADFDKNHAPVPLRPFDEIQKIPRWTDKDLYPYEPSAVDIRQDAIGDCYLSATMGAVANANPQWIKDRIRYNEHTTDFDVTLWNGHEWQKISVTQDDIQTNIDHHGASWLDNGSPHAPLWPSVLEDAYAKMNHPNDNLGHALDAGIGQGGNAHDAMQALTGNRGVTIDPEKVWLTREHIDQSITQALTNHQPVTISTTTDASLPLVAPHTYIVEGITGSGSDAQLTLRNPWEGNPGDMKNPIVTVRLGDLIGSGPTGKFDGFGTHPMSNVNIGELGK</sequence>
<dbReference type="Proteomes" id="UP000217768">
    <property type="component" value="Unassembled WGS sequence"/>
</dbReference>
<comment type="similarity">
    <text evidence="1">Belongs to the peptidase C2 family.</text>
</comment>
<organism evidence="7 8">
    <name type="scientific">Mycobacterium avium</name>
    <dbReference type="NCBI Taxonomy" id="1764"/>
    <lineage>
        <taxon>Bacteria</taxon>
        <taxon>Bacillati</taxon>
        <taxon>Actinomycetota</taxon>
        <taxon>Actinomycetes</taxon>
        <taxon>Mycobacteriales</taxon>
        <taxon>Mycobacteriaceae</taxon>
        <taxon>Mycobacterium</taxon>
        <taxon>Mycobacterium avium complex (MAC)</taxon>
    </lineage>
</organism>
<name>A0A2A2ZN89_MYCAV</name>
<evidence type="ECO:0000313" key="7">
    <source>
        <dbReference type="EMBL" id="PBA27901.1"/>
    </source>
</evidence>
<dbReference type="GO" id="GO:0004198">
    <property type="term" value="F:calcium-dependent cysteine-type endopeptidase activity"/>
    <property type="evidence" value="ECO:0007669"/>
    <property type="project" value="InterPro"/>
</dbReference>
<evidence type="ECO:0000259" key="6">
    <source>
        <dbReference type="PROSITE" id="PS50203"/>
    </source>
</evidence>
<dbReference type="InterPro" id="IPR022684">
    <property type="entry name" value="Calpain_cysteine_protease"/>
</dbReference>
<keyword evidence="2 5" id="KW-0645">Protease</keyword>
<evidence type="ECO:0000256" key="2">
    <source>
        <dbReference type="ARBA" id="ARBA00022670"/>
    </source>
</evidence>
<accession>A0A2A2ZN89</accession>
<keyword evidence="3 5" id="KW-0378">Hydrolase</keyword>
<keyword evidence="4 5" id="KW-0788">Thiol protease</keyword>
<dbReference type="InterPro" id="IPR001300">
    <property type="entry name" value="Peptidase_C2_calpain_cat"/>
</dbReference>
<protein>
    <recommendedName>
        <fullName evidence="6">Calpain catalytic domain-containing protein</fullName>
    </recommendedName>
</protein>
<evidence type="ECO:0000313" key="8">
    <source>
        <dbReference type="Proteomes" id="UP000217768"/>
    </source>
</evidence>
<dbReference type="PANTHER" id="PTHR10183">
    <property type="entry name" value="CALPAIN"/>
    <property type="match status" value="1"/>
</dbReference>
<proteinExistence type="inferred from homology"/>
<dbReference type="SUPFAM" id="SSF54001">
    <property type="entry name" value="Cysteine proteinases"/>
    <property type="match status" value="1"/>
</dbReference>
<feature type="active site" evidence="5">
    <location>
        <position position="339"/>
    </location>
</feature>
<feature type="active site" evidence="5">
    <location>
        <position position="178"/>
    </location>
</feature>
<dbReference type="InterPro" id="IPR038765">
    <property type="entry name" value="Papain-like_cys_pep_sf"/>
</dbReference>
<dbReference type="EMBL" id="NSFD01000005">
    <property type="protein sequence ID" value="PBA27901.1"/>
    <property type="molecule type" value="Genomic_DNA"/>
</dbReference>
<comment type="caution">
    <text evidence="7">The sequence shown here is derived from an EMBL/GenBank/DDBJ whole genome shotgun (WGS) entry which is preliminary data.</text>
</comment>
<gene>
    <name evidence="7" type="ORF">CKJ66_04665</name>
</gene>
<dbReference type="Pfam" id="PF00648">
    <property type="entry name" value="Peptidase_C2"/>
    <property type="match status" value="1"/>
</dbReference>
<reference evidence="7 8" key="1">
    <citation type="submission" date="2017-08" db="EMBL/GenBank/DDBJ databases">
        <title>Phylogenetic analysis of Mycobacterium avium complex whole genomes.</title>
        <authorList>
            <person name="Caverly L.J."/>
            <person name="Spilker T."/>
            <person name="Lipuma J."/>
        </authorList>
    </citation>
    <scope>NUCLEOTIDE SEQUENCE [LARGE SCALE GENOMIC DNA]</scope>
    <source>
        <strain evidence="7 8">FLAC0165</strain>
    </source>
</reference>
<feature type="domain" description="Calpain catalytic" evidence="6">
    <location>
        <begin position="115"/>
        <end position="361"/>
    </location>
</feature>
<feature type="active site" evidence="5">
    <location>
        <position position="359"/>
    </location>
</feature>
<dbReference type="GO" id="GO:0006508">
    <property type="term" value="P:proteolysis"/>
    <property type="evidence" value="ECO:0007669"/>
    <property type="project" value="UniProtKB-KW"/>
</dbReference>
<evidence type="ECO:0000256" key="3">
    <source>
        <dbReference type="ARBA" id="ARBA00022801"/>
    </source>
</evidence>
<dbReference type="PANTHER" id="PTHR10183:SF379">
    <property type="entry name" value="CALPAIN-5"/>
    <property type="match status" value="1"/>
</dbReference>
<evidence type="ECO:0000256" key="5">
    <source>
        <dbReference type="PROSITE-ProRule" id="PRU00239"/>
    </source>
</evidence>
<evidence type="ECO:0000256" key="4">
    <source>
        <dbReference type="ARBA" id="ARBA00022807"/>
    </source>
</evidence>
<evidence type="ECO:0000256" key="1">
    <source>
        <dbReference type="ARBA" id="ARBA00007623"/>
    </source>
</evidence>
<dbReference type="AlphaFoldDB" id="A0A2A2ZN89"/>